<feature type="domain" description="HTH iclR-type" evidence="4">
    <location>
        <begin position="3"/>
        <end position="61"/>
    </location>
</feature>
<sequence length="259" mass="28903">MAVKQIENLLALLEFFADRKEPATLADVVRHFGWPRSSAHHILSTLVDSGYLYEPRPRAGFYPSSRWQRLSQAFTEAEPVPEALHRIITELGRETGETIWISAPSGLYAVFLEVVESSAAVRYAAQLGNRVPIHVTASGQTLLSQMSERDRDVILRKTEYGCWGVNAAKSVAEVHEQMDAARRRGWFYSASNYSPDLGGVAVPVVLGDRIYSITVAGPLYRVADKFEENARRIYAAIARELGPDHCARTLKDITVPDWS</sequence>
<proteinExistence type="predicted"/>
<evidence type="ECO:0000256" key="3">
    <source>
        <dbReference type="ARBA" id="ARBA00023163"/>
    </source>
</evidence>
<dbReference type="Proteomes" id="UP000612855">
    <property type="component" value="Unassembled WGS sequence"/>
</dbReference>
<dbReference type="InterPro" id="IPR005471">
    <property type="entry name" value="Tscrpt_reg_IclR_N"/>
</dbReference>
<dbReference type="SUPFAM" id="SSF46785">
    <property type="entry name" value="Winged helix' DNA-binding domain"/>
    <property type="match status" value="1"/>
</dbReference>
<dbReference type="SMART" id="SM00346">
    <property type="entry name" value="HTH_ICLR"/>
    <property type="match status" value="1"/>
</dbReference>
<dbReference type="Pfam" id="PF09339">
    <property type="entry name" value="HTH_IclR"/>
    <property type="match status" value="1"/>
</dbReference>
<dbReference type="InterPro" id="IPR029016">
    <property type="entry name" value="GAF-like_dom_sf"/>
</dbReference>
<dbReference type="InterPro" id="IPR036390">
    <property type="entry name" value="WH_DNA-bd_sf"/>
</dbReference>
<evidence type="ECO:0000313" key="7">
    <source>
        <dbReference type="Proteomes" id="UP000612855"/>
    </source>
</evidence>
<keyword evidence="3" id="KW-0804">Transcription</keyword>
<organism evidence="6 7">
    <name type="scientific">Primorskyibacter flagellatus</name>
    <dbReference type="NCBI Taxonomy" id="1387277"/>
    <lineage>
        <taxon>Bacteria</taxon>
        <taxon>Pseudomonadati</taxon>
        <taxon>Pseudomonadota</taxon>
        <taxon>Alphaproteobacteria</taxon>
        <taxon>Rhodobacterales</taxon>
        <taxon>Roseobacteraceae</taxon>
        <taxon>Primorskyibacter</taxon>
    </lineage>
</organism>
<gene>
    <name evidence="6" type="ORF">GCM10011360_35060</name>
</gene>
<dbReference type="InterPro" id="IPR036388">
    <property type="entry name" value="WH-like_DNA-bd_sf"/>
</dbReference>
<keyword evidence="1" id="KW-0805">Transcription regulation</keyword>
<dbReference type="InterPro" id="IPR050707">
    <property type="entry name" value="HTH_MetabolicPath_Reg"/>
</dbReference>
<dbReference type="GO" id="GO:0045892">
    <property type="term" value="P:negative regulation of DNA-templated transcription"/>
    <property type="evidence" value="ECO:0007669"/>
    <property type="project" value="TreeGrafter"/>
</dbReference>
<reference evidence="7" key="1">
    <citation type="journal article" date="2019" name="Int. J. Syst. Evol. Microbiol.">
        <title>The Global Catalogue of Microorganisms (GCM) 10K type strain sequencing project: providing services to taxonomists for standard genome sequencing and annotation.</title>
        <authorList>
            <consortium name="The Broad Institute Genomics Platform"/>
            <consortium name="The Broad Institute Genome Sequencing Center for Infectious Disease"/>
            <person name="Wu L."/>
            <person name="Ma J."/>
        </authorList>
    </citation>
    <scope>NUCLEOTIDE SEQUENCE [LARGE SCALE GENOMIC DNA]</scope>
    <source>
        <strain evidence="7">CGMCC 1.12664</strain>
    </source>
</reference>
<dbReference type="PROSITE" id="PS51077">
    <property type="entry name" value="HTH_ICLR"/>
    <property type="match status" value="1"/>
</dbReference>
<dbReference type="EMBL" id="BMFJ01000002">
    <property type="protein sequence ID" value="GGE44775.1"/>
    <property type="molecule type" value="Genomic_DNA"/>
</dbReference>
<dbReference type="PANTHER" id="PTHR30136">
    <property type="entry name" value="HELIX-TURN-HELIX TRANSCRIPTIONAL REGULATOR, ICLR FAMILY"/>
    <property type="match status" value="1"/>
</dbReference>
<dbReference type="GO" id="GO:0003677">
    <property type="term" value="F:DNA binding"/>
    <property type="evidence" value="ECO:0007669"/>
    <property type="project" value="UniProtKB-KW"/>
</dbReference>
<dbReference type="Gene3D" id="1.10.10.10">
    <property type="entry name" value="Winged helix-like DNA-binding domain superfamily/Winged helix DNA-binding domain"/>
    <property type="match status" value="1"/>
</dbReference>
<dbReference type="SUPFAM" id="SSF55781">
    <property type="entry name" value="GAF domain-like"/>
    <property type="match status" value="1"/>
</dbReference>
<accession>A0A917AEL1</accession>
<dbReference type="Gene3D" id="3.30.450.40">
    <property type="match status" value="1"/>
</dbReference>
<comment type="caution">
    <text evidence="6">The sequence shown here is derived from an EMBL/GenBank/DDBJ whole genome shotgun (WGS) entry which is preliminary data.</text>
</comment>
<protein>
    <submittedName>
        <fullName evidence="6">Transcriptional regulator</fullName>
    </submittedName>
</protein>
<keyword evidence="7" id="KW-1185">Reference proteome</keyword>
<evidence type="ECO:0000256" key="1">
    <source>
        <dbReference type="ARBA" id="ARBA00023015"/>
    </source>
</evidence>
<dbReference type="InterPro" id="IPR014757">
    <property type="entry name" value="Tscrpt_reg_IclR_C"/>
</dbReference>
<keyword evidence="2" id="KW-0238">DNA-binding</keyword>
<dbReference type="AlphaFoldDB" id="A0A917AEL1"/>
<feature type="domain" description="IclR-ED" evidence="5">
    <location>
        <begin position="66"/>
        <end position="247"/>
    </location>
</feature>
<name>A0A917AEL1_9RHOB</name>
<dbReference type="RefSeq" id="WP_188479110.1">
    <property type="nucleotide sequence ID" value="NZ_BMFJ01000002.1"/>
</dbReference>
<evidence type="ECO:0000256" key="2">
    <source>
        <dbReference type="ARBA" id="ARBA00023125"/>
    </source>
</evidence>
<evidence type="ECO:0000259" key="4">
    <source>
        <dbReference type="PROSITE" id="PS51077"/>
    </source>
</evidence>
<evidence type="ECO:0000259" key="5">
    <source>
        <dbReference type="PROSITE" id="PS51078"/>
    </source>
</evidence>
<dbReference type="PANTHER" id="PTHR30136:SF35">
    <property type="entry name" value="HTH-TYPE TRANSCRIPTIONAL REGULATOR RV1719"/>
    <property type="match status" value="1"/>
</dbReference>
<evidence type="ECO:0000313" key="6">
    <source>
        <dbReference type="EMBL" id="GGE44775.1"/>
    </source>
</evidence>
<dbReference type="PROSITE" id="PS51078">
    <property type="entry name" value="ICLR_ED"/>
    <property type="match status" value="1"/>
</dbReference>
<dbReference type="Pfam" id="PF01614">
    <property type="entry name" value="IclR_C"/>
    <property type="match status" value="1"/>
</dbReference>
<dbReference type="GO" id="GO:0003700">
    <property type="term" value="F:DNA-binding transcription factor activity"/>
    <property type="evidence" value="ECO:0007669"/>
    <property type="project" value="TreeGrafter"/>
</dbReference>